<reference evidence="1 2" key="1">
    <citation type="submission" date="2017-07" db="EMBL/GenBank/DDBJ databases">
        <title>Phylogenetic study on the rhizospheric bacterium Ochrobactrum sp. A44.</title>
        <authorList>
            <person name="Krzyzanowska D.M."/>
            <person name="Ossowicki A."/>
            <person name="Rajewska M."/>
            <person name="Maciag T."/>
            <person name="Kaczynski Z."/>
            <person name="Czerwicka M."/>
            <person name="Jafra S."/>
        </authorList>
    </citation>
    <scope>NUCLEOTIDE SEQUENCE [LARGE SCALE GENOMIC DNA]</scope>
    <source>
        <strain evidence="1 2">PR17</strain>
    </source>
</reference>
<keyword evidence="2" id="KW-1185">Reference proteome</keyword>
<dbReference type="Proteomes" id="UP000216345">
    <property type="component" value="Unassembled WGS sequence"/>
</dbReference>
<accession>A0A256FU99</accession>
<dbReference type="EMBL" id="NNRK01000012">
    <property type="protein sequence ID" value="OYR18404.1"/>
    <property type="molecule type" value="Genomic_DNA"/>
</dbReference>
<evidence type="ECO:0000313" key="2">
    <source>
        <dbReference type="Proteomes" id="UP000216345"/>
    </source>
</evidence>
<dbReference type="OrthoDB" id="6694182at2"/>
<proteinExistence type="predicted"/>
<name>A0A256FU99_9HYPH</name>
<comment type="caution">
    <text evidence="1">The sequence shown here is derived from an EMBL/GenBank/DDBJ whole genome shotgun (WGS) entry which is preliminary data.</text>
</comment>
<gene>
    <name evidence="1" type="ORF">CEV32_3286</name>
</gene>
<dbReference type="RefSeq" id="WP_094573682.1">
    <property type="nucleotide sequence ID" value="NZ_JBHEEL010000010.1"/>
</dbReference>
<organism evidence="1 2">
    <name type="scientific">Brucella rhizosphaerae</name>
    <dbReference type="NCBI Taxonomy" id="571254"/>
    <lineage>
        <taxon>Bacteria</taxon>
        <taxon>Pseudomonadati</taxon>
        <taxon>Pseudomonadota</taxon>
        <taxon>Alphaproteobacteria</taxon>
        <taxon>Hyphomicrobiales</taxon>
        <taxon>Brucellaceae</taxon>
        <taxon>Brucella/Ochrobactrum group</taxon>
        <taxon>Brucella</taxon>
    </lineage>
</organism>
<dbReference type="AlphaFoldDB" id="A0A256FU99"/>
<sequence length="141" mass="14605">MQPSEPITTTELRIVDADGHPRLLLSVKDGLPTVAFMNTQGDVGMRLQLDSQGLPSVVLANPDPTGPTARFEIDGKGAHVKLDGADAASAYLFLNNGSTSGLVLNDANGQRRIGATVTADGISQIVSYDDSGAPITNDTTG</sequence>
<protein>
    <submittedName>
        <fullName evidence="1">Uncharacterized protein</fullName>
    </submittedName>
</protein>
<evidence type="ECO:0000313" key="1">
    <source>
        <dbReference type="EMBL" id="OYR18404.1"/>
    </source>
</evidence>